<feature type="transmembrane region" description="Helical" evidence="8">
    <location>
        <begin position="184"/>
        <end position="204"/>
    </location>
</feature>
<feature type="transmembrane region" description="Helical" evidence="8">
    <location>
        <begin position="125"/>
        <end position="149"/>
    </location>
</feature>
<feature type="transmembrane region" description="Helical" evidence="8">
    <location>
        <begin position="211"/>
        <end position="230"/>
    </location>
</feature>
<comment type="caution">
    <text evidence="9">The sequence shown here is derived from an EMBL/GenBank/DDBJ whole genome shotgun (WGS) entry which is preliminary data.</text>
</comment>
<keyword evidence="10" id="KW-1185">Reference proteome</keyword>
<keyword evidence="3" id="KW-0813">Transport</keyword>
<feature type="transmembrane region" description="Helical" evidence="8">
    <location>
        <begin position="403"/>
        <end position="423"/>
    </location>
</feature>
<feature type="transmembrane region" description="Helical" evidence="8">
    <location>
        <begin position="270"/>
        <end position="288"/>
    </location>
</feature>
<dbReference type="InterPro" id="IPR011701">
    <property type="entry name" value="MFS"/>
</dbReference>
<gene>
    <name evidence="9" type="ORF">N0F65_010492</name>
</gene>
<dbReference type="GO" id="GO:0022857">
    <property type="term" value="F:transmembrane transporter activity"/>
    <property type="evidence" value="ECO:0007669"/>
    <property type="project" value="InterPro"/>
</dbReference>
<dbReference type="PANTHER" id="PTHR20772:SF2">
    <property type="entry name" value="PROTEIN FMP42"/>
    <property type="match status" value="1"/>
</dbReference>
<evidence type="ECO:0000256" key="6">
    <source>
        <dbReference type="ARBA" id="ARBA00022989"/>
    </source>
</evidence>
<keyword evidence="4 8" id="KW-0812">Transmembrane</keyword>
<evidence type="ECO:0000256" key="5">
    <source>
        <dbReference type="ARBA" id="ARBA00022970"/>
    </source>
</evidence>
<proteinExistence type="inferred from homology"/>
<comment type="subcellular location">
    <subcellularLocation>
        <location evidence="1">Membrane</location>
        <topology evidence="1">Multi-pass membrane protein</topology>
    </subcellularLocation>
</comment>
<feature type="transmembrane region" description="Helical" evidence="8">
    <location>
        <begin position="485"/>
        <end position="506"/>
    </location>
</feature>
<dbReference type="EMBL" id="DAKRPA010000028">
    <property type="protein sequence ID" value="DBA02667.1"/>
    <property type="molecule type" value="Genomic_DNA"/>
</dbReference>
<evidence type="ECO:0000313" key="10">
    <source>
        <dbReference type="Proteomes" id="UP001146120"/>
    </source>
</evidence>
<evidence type="ECO:0000313" key="9">
    <source>
        <dbReference type="EMBL" id="DBA02667.1"/>
    </source>
</evidence>
<evidence type="ECO:0008006" key="11">
    <source>
        <dbReference type="Google" id="ProtNLM"/>
    </source>
</evidence>
<dbReference type="SUPFAM" id="SSF103473">
    <property type="entry name" value="MFS general substrate transporter"/>
    <property type="match status" value="1"/>
</dbReference>
<feature type="transmembrane region" description="Helical" evidence="8">
    <location>
        <begin position="458"/>
        <end position="478"/>
    </location>
</feature>
<evidence type="ECO:0000256" key="4">
    <source>
        <dbReference type="ARBA" id="ARBA00022692"/>
    </source>
</evidence>
<keyword evidence="5" id="KW-0029">Amino-acid transport</keyword>
<comment type="similarity">
    <text evidence="2">Belongs to the SLC43A transporter (TC 2.A.1.44) family.</text>
</comment>
<dbReference type="AlphaFoldDB" id="A0AAV2ZBA2"/>
<evidence type="ECO:0000256" key="1">
    <source>
        <dbReference type="ARBA" id="ARBA00004141"/>
    </source>
</evidence>
<feature type="transmembrane region" description="Helical" evidence="8">
    <location>
        <begin position="300"/>
        <end position="318"/>
    </location>
</feature>
<dbReference type="GO" id="GO:0016020">
    <property type="term" value="C:membrane"/>
    <property type="evidence" value="ECO:0007669"/>
    <property type="project" value="UniProtKB-SubCell"/>
</dbReference>
<feature type="transmembrane region" description="Helical" evidence="8">
    <location>
        <begin position="361"/>
        <end position="391"/>
    </location>
</feature>
<name>A0AAV2ZBA2_9STRA</name>
<evidence type="ECO:0000256" key="7">
    <source>
        <dbReference type="ARBA" id="ARBA00023136"/>
    </source>
</evidence>
<reference evidence="9" key="1">
    <citation type="submission" date="2022-11" db="EMBL/GenBank/DDBJ databases">
        <authorList>
            <person name="Morgan W.R."/>
            <person name="Tartar A."/>
        </authorList>
    </citation>
    <scope>NUCLEOTIDE SEQUENCE</scope>
    <source>
        <strain evidence="9">ARSEF 373</strain>
    </source>
</reference>
<evidence type="ECO:0000256" key="3">
    <source>
        <dbReference type="ARBA" id="ARBA00022448"/>
    </source>
</evidence>
<feature type="transmembrane region" description="Helical" evidence="8">
    <location>
        <begin position="430"/>
        <end position="452"/>
    </location>
</feature>
<dbReference type="PANTHER" id="PTHR20772">
    <property type="entry name" value="PROTEIN FMP42"/>
    <property type="match status" value="1"/>
</dbReference>
<keyword evidence="7 8" id="KW-0472">Membrane</keyword>
<dbReference type="GO" id="GO:0006865">
    <property type="term" value="P:amino acid transport"/>
    <property type="evidence" value="ECO:0007669"/>
    <property type="project" value="UniProtKB-KW"/>
</dbReference>
<dbReference type="Proteomes" id="UP001146120">
    <property type="component" value="Unassembled WGS sequence"/>
</dbReference>
<accession>A0AAV2ZBA2</accession>
<dbReference type="CDD" id="cd06174">
    <property type="entry name" value="MFS"/>
    <property type="match status" value="1"/>
</dbReference>
<sequence length="558" mass="61692">MSQRYIFLKMASSKDLREEGGPSMSYSSMLELKRLPSNKRRASSLHIGADMLTPRHMSIDAGALADATTRYHSNTIDVMSTASMHESLCEEHNGQEELDVLEEESVHELTAFDVPDGHYRLSKEFMFVVASFIVLVTSGGLILGFGPIYSVLVREDQWSELCGVDEDGIPNASDCAAQEVRLQYVFSTAFLCLSAANALFGVLLDIVGPRWTAIVGLLLSALGNFAMAMGDSHTGLGGWIIVGYSLLGVGGMGSYLAAFQILQLFEVQGFVCSTLSSLFNCSGYLYMLLQLPGITRQAFFQYYGIVVVGCIFVCFLLFPTNNVTKARDSLPIPAFRCEKPHFNTPKGIVDGMKIELKRPDLWYFAMYFGWISLIFAFAGGAIPSIIATLAGDDASAVSVYTNYLYPLLVNGTFIYSPVVGYVIDRYGFKVIFVACLVIVQLFVASLMVPLLHVQVVTFLLYAMAQACLYALQFAYIMICFPSALYGTLQAFMALVAFTFGLLNYFLTPLTQEYFAGDYTIVLFVLVAPTFLFYFFINAVQSCEDQIVQDEDERSKLII</sequence>
<dbReference type="InterPro" id="IPR052599">
    <property type="entry name" value="SLC43A_AATransporter"/>
</dbReference>
<protein>
    <recommendedName>
        <fullName evidence="11">Major facilitator superfamily (MFS) profile domain-containing protein</fullName>
    </recommendedName>
</protein>
<reference evidence="9" key="2">
    <citation type="journal article" date="2023" name="Microbiol Resour">
        <title>Decontamination and Annotation of the Draft Genome Sequence of the Oomycete Lagenidium giganteum ARSEF 373.</title>
        <authorList>
            <person name="Morgan W.R."/>
            <person name="Tartar A."/>
        </authorList>
    </citation>
    <scope>NUCLEOTIDE SEQUENCE</scope>
    <source>
        <strain evidence="9">ARSEF 373</strain>
    </source>
</reference>
<dbReference type="Pfam" id="PF07690">
    <property type="entry name" value="MFS_1"/>
    <property type="match status" value="1"/>
</dbReference>
<keyword evidence="6 8" id="KW-1133">Transmembrane helix</keyword>
<evidence type="ECO:0000256" key="2">
    <source>
        <dbReference type="ARBA" id="ARBA00006595"/>
    </source>
</evidence>
<dbReference type="Gene3D" id="1.20.1250.20">
    <property type="entry name" value="MFS general substrate transporter like domains"/>
    <property type="match status" value="1"/>
</dbReference>
<feature type="transmembrane region" description="Helical" evidence="8">
    <location>
        <begin position="518"/>
        <end position="536"/>
    </location>
</feature>
<dbReference type="InterPro" id="IPR036259">
    <property type="entry name" value="MFS_trans_sf"/>
</dbReference>
<evidence type="ECO:0000256" key="8">
    <source>
        <dbReference type="SAM" id="Phobius"/>
    </source>
</evidence>
<feature type="transmembrane region" description="Helical" evidence="8">
    <location>
        <begin position="236"/>
        <end position="258"/>
    </location>
</feature>
<organism evidence="9 10">
    <name type="scientific">Lagenidium giganteum</name>
    <dbReference type="NCBI Taxonomy" id="4803"/>
    <lineage>
        <taxon>Eukaryota</taxon>
        <taxon>Sar</taxon>
        <taxon>Stramenopiles</taxon>
        <taxon>Oomycota</taxon>
        <taxon>Peronosporomycetes</taxon>
        <taxon>Pythiales</taxon>
        <taxon>Pythiaceae</taxon>
    </lineage>
</organism>